<evidence type="ECO:0000256" key="1">
    <source>
        <dbReference type="SAM" id="Phobius"/>
    </source>
</evidence>
<dbReference type="EMBL" id="JARK01001442">
    <property type="protein sequence ID" value="EYC01584.1"/>
    <property type="molecule type" value="Genomic_DNA"/>
</dbReference>
<dbReference type="Proteomes" id="UP000024635">
    <property type="component" value="Unassembled WGS sequence"/>
</dbReference>
<keyword evidence="1" id="KW-1133">Transmembrane helix</keyword>
<dbReference type="AlphaFoldDB" id="A0A016TF84"/>
<evidence type="ECO:0000313" key="2">
    <source>
        <dbReference type="EMBL" id="EYC01584.1"/>
    </source>
</evidence>
<keyword evidence="1" id="KW-0812">Transmembrane</keyword>
<sequence>MTHPVLLTLRSRDMILIQIVVLVVLASLPGAVSFYGYGYQPMYLMAATTMQPIVYPPADFVDQMTGNTIGPMPFAGAGWWG</sequence>
<keyword evidence="3" id="KW-1185">Reference proteome</keyword>
<proteinExistence type="predicted"/>
<accession>A0A016TF84</accession>
<gene>
    <name evidence="2" type="primary">Acey_s0106.g3769</name>
    <name evidence="2" type="ORF">Y032_0106g3769</name>
</gene>
<organism evidence="2 3">
    <name type="scientific">Ancylostoma ceylanicum</name>
    <dbReference type="NCBI Taxonomy" id="53326"/>
    <lineage>
        <taxon>Eukaryota</taxon>
        <taxon>Metazoa</taxon>
        <taxon>Ecdysozoa</taxon>
        <taxon>Nematoda</taxon>
        <taxon>Chromadorea</taxon>
        <taxon>Rhabditida</taxon>
        <taxon>Rhabditina</taxon>
        <taxon>Rhabditomorpha</taxon>
        <taxon>Strongyloidea</taxon>
        <taxon>Ancylostomatidae</taxon>
        <taxon>Ancylostomatinae</taxon>
        <taxon>Ancylostoma</taxon>
    </lineage>
</organism>
<keyword evidence="1" id="KW-0472">Membrane</keyword>
<dbReference type="OrthoDB" id="60033at2759"/>
<feature type="transmembrane region" description="Helical" evidence="1">
    <location>
        <begin position="15"/>
        <end position="37"/>
    </location>
</feature>
<name>A0A016TF84_9BILA</name>
<evidence type="ECO:0000313" key="3">
    <source>
        <dbReference type="Proteomes" id="UP000024635"/>
    </source>
</evidence>
<protein>
    <submittedName>
        <fullName evidence="2">Uncharacterized protein</fullName>
    </submittedName>
</protein>
<comment type="caution">
    <text evidence="2">The sequence shown here is derived from an EMBL/GenBank/DDBJ whole genome shotgun (WGS) entry which is preliminary data.</text>
</comment>
<reference evidence="3" key="1">
    <citation type="journal article" date="2015" name="Nat. Genet.">
        <title>The genome and transcriptome of the zoonotic hookworm Ancylostoma ceylanicum identify infection-specific gene families.</title>
        <authorList>
            <person name="Schwarz E.M."/>
            <person name="Hu Y."/>
            <person name="Antoshechkin I."/>
            <person name="Miller M.M."/>
            <person name="Sternberg P.W."/>
            <person name="Aroian R.V."/>
        </authorList>
    </citation>
    <scope>NUCLEOTIDE SEQUENCE</scope>
    <source>
        <strain evidence="3">HY135</strain>
    </source>
</reference>